<dbReference type="InterPro" id="IPR043128">
    <property type="entry name" value="Rev_trsase/Diguanyl_cyclase"/>
</dbReference>
<organism evidence="1 2">
    <name type="scientific">Limnospira indica PCC 8005</name>
    <dbReference type="NCBI Taxonomy" id="376219"/>
    <lineage>
        <taxon>Bacteria</taxon>
        <taxon>Bacillati</taxon>
        <taxon>Cyanobacteriota</taxon>
        <taxon>Cyanophyceae</taxon>
        <taxon>Oscillatoriophycideae</taxon>
        <taxon>Oscillatoriales</taxon>
        <taxon>Sirenicapillariaceae</taxon>
        <taxon>Limnospira</taxon>
    </lineage>
</organism>
<protein>
    <submittedName>
        <fullName evidence="1">Response regulator receiver modulated diguanylate cyclase/phosphodiesterase with PAS/PAC sensor(S)</fullName>
    </submittedName>
</protein>
<gene>
    <name evidence="1" type="ORF">ARTHRO_10440</name>
</gene>
<accession>A0A9P1KB98</accession>
<sequence length="65" mass="7481">MIARVGMADEFIILWEQVGDLESAHQILNYISHLFIQPFNLSEHELFKQVKMGLALSYDCGENPE</sequence>
<dbReference type="EMBL" id="FO818640">
    <property type="protein sequence ID" value="CDM92767.1"/>
    <property type="molecule type" value="Genomic_DNA"/>
</dbReference>
<keyword evidence="2" id="KW-1185">Reference proteome</keyword>
<dbReference type="Gene3D" id="3.30.70.270">
    <property type="match status" value="1"/>
</dbReference>
<reference evidence="1 2" key="1">
    <citation type="submission" date="2014-02" db="EMBL/GenBank/DDBJ databases">
        <authorList>
            <person name="Genoscope - CEA"/>
        </authorList>
    </citation>
    <scope>NUCLEOTIDE SEQUENCE [LARGE SCALE GENOMIC DNA]</scope>
    <source>
        <strain evidence="1 2">PCC 8005</strain>
    </source>
</reference>
<evidence type="ECO:0000313" key="1">
    <source>
        <dbReference type="EMBL" id="CDM92767.1"/>
    </source>
</evidence>
<dbReference type="Proteomes" id="UP000032946">
    <property type="component" value="Chromosome"/>
</dbReference>
<proteinExistence type="predicted"/>
<dbReference type="RefSeq" id="WP_006621860.1">
    <property type="nucleotide sequence ID" value="NZ_FO818640.1"/>
</dbReference>
<dbReference type="SUPFAM" id="SSF55073">
    <property type="entry name" value="Nucleotide cyclase"/>
    <property type="match status" value="1"/>
</dbReference>
<dbReference type="AlphaFoldDB" id="A0A9P1KB98"/>
<name>A0A9P1KB98_9CYAN</name>
<evidence type="ECO:0000313" key="2">
    <source>
        <dbReference type="Proteomes" id="UP000032946"/>
    </source>
</evidence>
<dbReference type="InterPro" id="IPR029787">
    <property type="entry name" value="Nucleotide_cyclase"/>
</dbReference>